<proteinExistence type="predicted"/>
<keyword evidence="1" id="KW-1133">Transmembrane helix</keyword>
<feature type="transmembrane region" description="Helical" evidence="1">
    <location>
        <begin position="57"/>
        <end position="79"/>
    </location>
</feature>
<accession>A0A1V9ZBL3</accession>
<feature type="transmembrane region" description="Helical" evidence="1">
    <location>
        <begin position="91"/>
        <end position="113"/>
    </location>
</feature>
<organism evidence="2 3">
    <name type="scientific">Thraustotheca clavata</name>
    <dbReference type="NCBI Taxonomy" id="74557"/>
    <lineage>
        <taxon>Eukaryota</taxon>
        <taxon>Sar</taxon>
        <taxon>Stramenopiles</taxon>
        <taxon>Oomycota</taxon>
        <taxon>Saprolegniomycetes</taxon>
        <taxon>Saprolegniales</taxon>
        <taxon>Achlyaceae</taxon>
        <taxon>Thraustotheca</taxon>
    </lineage>
</organism>
<keyword evidence="3" id="KW-1185">Reference proteome</keyword>
<protein>
    <recommendedName>
        <fullName evidence="4">EF-hand domain-containing protein</fullName>
    </recommendedName>
</protein>
<feature type="transmembrane region" description="Helical" evidence="1">
    <location>
        <begin position="253"/>
        <end position="277"/>
    </location>
</feature>
<name>A0A1V9ZBL3_9STRA</name>
<sequence>MSELADTQPLTIQRVLLWTFFVVIFVSLLETGLHKLIHLCKDHRKYNEMLNKVTGELMVVGFIYLIVKLVCYFNVIQYGGVQYYSLDAADMLLFFVVLALVVQSLIVFARLRFSNAKIDDIMISEASALVQMAEAENEKIKNYSWFTRMRSNYYMHNLLEHKLLELYFRDARGLPTMFTFAKYIREIQDCQIVDLIEIDILGYSLLLLLLAAFFACTGELQAHSLYRSSYDITSSLYQISSQMDDKRKWVFKFFAWSLTGAMVLMAIYLKVLIYAVINQAKNHFLIENGEFESKYEELVEALKRAGAKEEIEGKISTEEALKIMNDVSEEIRGSIKKRKGYFKHNLVVQMLQSIYRKLTQKNKSPLNSPLNNLNPSIKIPFSRKFVEFCVRTFLIVNGLYYSMLIACIVPTLSNHELQFLTLLLIPLLLNTFWLAPLLVHKFSLLNGTLKVDPTRLCAVIDHIREVEELNVKMVKQVCKHLQETGKSLNDMRDEMTKDATDGYIDSEALRLILNRFGFKLSRHKFHTLIYLKYQTRGITVKFDDVLTAFLPHRGTVLASHHSLL</sequence>
<feature type="transmembrane region" description="Helical" evidence="1">
    <location>
        <begin position="388"/>
        <end position="413"/>
    </location>
</feature>
<comment type="caution">
    <text evidence="2">The sequence shown here is derived from an EMBL/GenBank/DDBJ whole genome shotgun (WGS) entry which is preliminary data.</text>
</comment>
<keyword evidence="1" id="KW-0472">Membrane</keyword>
<dbReference type="STRING" id="74557.A0A1V9ZBL3"/>
<dbReference type="AlphaFoldDB" id="A0A1V9ZBL3"/>
<evidence type="ECO:0008006" key="4">
    <source>
        <dbReference type="Google" id="ProtNLM"/>
    </source>
</evidence>
<dbReference type="EMBL" id="JNBS01002119">
    <property type="protein sequence ID" value="OQR95385.1"/>
    <property type="molecule type" value="Genomic_DNA"/>
</dbReference>
<keyword evidence="1" id="KW-0812">Transmembrane</keyword>
<gene>
    <name evidence="2" type="ORF">THRCLA_07916</name>
</gene>
<evidence type="ECO:0000313" key="3">
    <source>
        <dbReference type="Proteomes" id="UP000243217"/>
    </source>
</evidence>
<dbReference type="Proteomes" id="UP000243217">
    <property type="component" value="Unassembled WGS sequence"/>
</dbReference>
<feature type="transmembrane region" description="Helical" evidence="1">
    <location>
        <begin position="419"/>
        <end position="439"/>
    </location>
</feature>
<feature type="transmembrane region" description="Helical" evidence="1">
    <location>
        <begin position="200"/>
        <end position="220"/>
    </location>
</feature>
<evidence type="ECO:0000313" key="2">
    <source>
        <dbReference type="EMBL" id="OQR95385.1"/>
    </source>
</evidence>
<dbReference type="OrthoDB" id="68481at2759"/>
<feature type="transmembrane region" description="Helical" evidence="1">
    <location>
        <begin position="15"/>
        <end position="37"/>
    </location>
</feature>
<evidence type="ECO:0000256" key="1">
    <source>
        <dbReference type="SAM" id="Phobius"/>
    </source>
</evidence>
<reference evidence="2 3" key="1">
    <citation type="journal article" date="2014" name="Genome Biol. Evol.">
        <title>The secreted proteins of Achlya hypogyna and Thraustotheca clavata identify the ancestral oomycete secretome and reveal gene acquisitions by horizontal gene transfer.</title>
        <authorList>
            <person name="Misner I."/>
            <person name="Blouin N."/>
            <person name="Leonard G."/>
            <person name="Richards T.A."/>
            <person name="Lane C.E."/>
        </authorList>
    </citation>
    <scope>NUCLEOTIDE SEQUENCE [LARGE SCALE GENOMIC DNA]</scope>
    <source>
        <strain evidence="2 3">ATCC 34112</strain>
    </source>
</reference>